<feature type="transmembrane region" description="Helical" evidence="7">
    <location>
        <begin position="75"/>
        <end position="92"/>
    </location>
</feature>
<dbReference type="InterPro" id="IPR010920">
    <property type="entry name" value="LSM_dom_sf"/>
</dbReference>
<dbReference type="HOGENOM" id="CLU_037945_1_0_0"/>
<dbReference type="KEGG" id="taf:THA_538"/>
<evidence type="ECO:0000256" key="2">
    <source>
        <dbReference type="ARBA" id="ARBA00008017"/>
    </source>
</evidence>
<evidence type="ECO:0000313" key="11">
    <source>
        <dbReference type="Proteomes" id="UP000002453"/>
    </source>
</evidence>
<dbReference type="STRING" id="484019.THA_538"/>
<comment type="subcellular location">
    <subcellularLocation>
        <location evidence="1">Cell membrane</location>
        <topology evidence="1">Multi-pass membrane protein</topology>
    </subcellularLocation>
</comment>
<dbReference type="Proteomes" id="UP000002453">
    <property type="component" value="Chromosome"/>
</dbReference>
<keyword evidence="4 7" id="KW-0812">Transmembrane</keyword>
<dbReference type="GO" id="GO:0005886">
    <property type="term" value="C:plasma membrane"/>
    <property type="evidence" value="ECO:0007669"/>
    <property type="project" value="UniProtKB-SubCell"/>
</dbReference>
<name>B7IG12_THEAB</name>
<evidence type="ECO:0000313" key="10">
    <source>
        <dbReference type="EMBL" id="ACJ75026.1"/>
    </source>
</evidence>
<protein>
    <submittedName>
        <fullName evidence="10">Transporter, small conductance mechanosensitive ion channel (MscS) family</fullName>
    </submittedName>
</protein>
<dbReference type="eggNOG" id="COG3264">
    <property type="taxonomic scope" value="Bacteria"/>
</dbReference>
<feature type="domain" description="Mechanosensitive ion channel MscS C-terminal" evidence="9">
    <location>
        <begin position="167"/>
        <end position="250"/>
    </location>
</feature>
<evidence type="ECO:0000256" key="6">
    <source>
        <dbReference type="ARBA" id="ARBA00023136"/>
    </source>
</evidence>
<dbReference type="SUPFAM" id="SSF50182">
    <property type="entry name" value="Sm-like ribonucleoproteins"/>
    <property type="match status" value="1"/>
</dbReference>
<keyword evidence="5 7" id="KW-1133">Transmembrane helix</keyword>
<dbReference type="InterPro" id="IPR045275">
    <property type="entry name" value="MscS_archaea/bacteria_type"/>
</dbReference>
<evidence type="ECO:0000256" key="5">
    <source>
        <dbReference type="ARBA" id="ARBA00022989"/>
    </source>
</evidence>
<feature type="transmembrane region" description="Helical" evidence="7">
    <location>
        <begin position="12"/>
        <end position="29"/>
    </location>
</feature>
<dbReference type="InterPro" id="IPR011014">
    <property type="entry name" value="MscS_channel_TM-2"/>
</dbReference>
<dbReference type="EMBL" id="CP001185">
    <property type="protein sequence ID" value="ACJ75026.1"/>
    <property type="molecule type" value="Genomic_DNA"/>
</dbReference>
<dbReference type="Pfam" id="PF00924">
    <property type="entry name" value="MS_channel_2nd"/>
    <property type="match status" value="1"/>
</dbReference>
<reference evidence="10 11" key="1">
    <citation type="journal article" date="2009" name="J. Bacteriol.">
        <title>The genome of Thermosipho africanus TCF52B: lateral genetic connections to the Firmicutes and Archaea.</title>
        <authorList>
            <person name="Nesboe C.L."/>
            <person name="Bapteste E."/>
            <person name="Curtis B."/>
            <person name="Dahle H."/>
            <person name="Lopez P."/>
            <person name="Macleod D."/>
            <person name="Dlutek M."/>
            <person name="Bowman S."/>
            <person name="Zhaxybayeva O."/>
            <person name="Birkeland N.-K."/>
            <person name="Doolittle W.F."/>
        </authorList>
    </citation>
    <scope>NUCLEOTIDE SEQUENCE [LARGE SCALE GENOMIC DNA]</scope>
    <source>
        <strain evidence="10 11">TCF52B</strain>
    </source>
</reference>
<dbReference type="GO" id="GO:0008381">
    <property type="term" value="F:mechanosensitive monoatomic ion channel activity"/>
    <property type="evidence" value="ECO:0007669"/>
    <property type="project" value="InterPro"/>
</dbReference>
<dbReference type="PANTHER" id="PTHR30221:SF1">
    <property type="entry name" value="SMALL-CONDUCTANCE MECHANOSENSITIVE CHANNEL"/>
    <property type="match status" value="1"/>
</dbReference>
<evidence type="ECO:0000256" key="1">
    <source>
        <dbReference type="ARBA" id="ARBA00004651"/>
    </source>
</evidence>
<keyword evidence="11" id="KW-1185">Reference proteome</keyword>
<feature type="transmembrane region" description="Helical" evidence="7">
    <location>
        <begin position="50"/>
        <end position="69"/>
    </location>
</feature>
<sequence length="275" mass="31097">MKEIFQNFWDEVLLSIISVLVGYVVYKYLTKIIQKSLEAFGKELKAPKTVKFFVGVIISVFVILALLSIWKVNLVPYITGLGISSIIVGLALQEPLTNFVSGILVMSTRKLFEGEVVDINGVTGVVDEIKINHSYIKSFDGKLILIPNKSVWSGIVTKFWPGPVRRVTMDVGVSYNTDLETAFKLLQKAIEEEPLVVKEGVSNFIAFKQFGASSIDFTVYFWVERSTYFDAVNSLAFRIKKIFDENNIEIPFTQIDVHLDYQNLGKVFISEDKKI</sequence>
<dbReference type="RefSeq" id="WP_004100623.1">
    <property type="nucleotide sequence ID" value="NC_011653.1"/>
</dbReference>
<dbReference type="Gene3D" id="2.30.30.60">
    <property type="match status" value="1"/>
</dbReference>
<evidence type="ECO:0000256" key="7">
    <source>
        <dbReference type="SAM" id="Phobius"/>
    </source>
</evidence>
<evidence type="ECO:0000256" key="4">
    <source>
        <dbReference type="ARBA" id="ARBA00022692"/>
    </source>
</evidence>
<dbReference type="PANTHER" id="PTHR30221">
    <property type="entry name" value="SMALL-CONDUCTANCE MECHANOSENSITIVE CHANNEL"/>
    <property type="match status" value="1"/>
</dbReference>
<keyword evidence="3" id="KW-1003">Cell membrane</keyword>
<evidence type="ECO:0000256" key="3">
    <source>
        <dbReference type="ARBA" id="ARBA00022475"/>
    </source>
</evidence>
<evidence type="ECO:0000259" key="9">
    <source>
        <dbReference type="Pfam" id="PF21082"/>
    </source>
</evidence>
<dbReference type="Gene3D" id="1.10.287.1260">
    <property type="match status" value="1"/>
</dbReference>
<dbReference type="OrthoDB" id="9809206at2"/>
<dbReference type="SUPFAM" id="SSF82861">
    <property type="entry name" value="Mechanosensitive channel protein MscS (YggB), transmembrane region"/>
    <property type="match status" value="1"/>
</dbReference>
<dbReference type="AlphaFoldDB" id="B7IG12"/>
<dbReference type="InterPro" id="IPR023408">
    <property type="entry name" value="MscS_beta-dom_sf"/>
</dbReference>
<organism evidence="10 11">
    <name type="scientific">Thermosipho africanus (strain TCF52B)</name>
    <dbReference type="NCBI Taxonomy" id="484019"/>
    <lineage>
        <taxon>Bacteria</taxon>
        <taxon>Thermotogati</taxon>
        <taxon>Thermotogota</taxon>
        <taxon>Thermotogae</taxon>
        <taxon>Thermotogales</taxon>
        <taxon>Fervidobacteriaceae</taxon>
        <taxon>Thermosipho</taxon>
    </lineage>
</organism>
<keyword evidence="6 7" id="KW-0472">Membrane</keyword>
<dbReference type="SUPFAM" id="SSF82689">
    <property type="entry name" value="Mechanosensitive channel protein MscS (YggB), C-terminal domain"/>
    <property type="match status" value="1"/>
</dbReference>
<comment type="similarity">
    <text evidence="2">Belongs to the MscS (TC 1.A.23) family.</text>
</comment>
<dbReference type="InterPro" id="IPR006685">
    <property type="entry name" value="MscS_channel_2nd"/>
</dbReference>
<accession>B7IG12</accession>
<dbReference type="Gene3D" id="3.30.70.100">
    <property type="match status" value="1"/>
</dbReference>
<dbReference type="Pfam" id="PF21082">
    <property type="entry name" value="MS_channel_3rd"/>
    <property type="match status" value="1"/>
</dbReference>
<evidence type="ECO:0000259" key="8">
    <source>
        <dbReference type="Pfam" id="PF00924"/>
    </source>
</evidence>
<feature type="domain" description="Mechanosensitive ion channel MscS" evidence="8">
    <location>
        <begin position="95"/>
        <end position="154"/>
    </location>
</feature>
<dbReference type="InterPro" id="IPR049278">
    <property type="entry name" value="MS_channel_C"/>
</dbReference>
<gene>
    <name evidence="10" type="ordered locus">THA_538</name>
</gene>
<dbReference type="InterPro" id="IPR011066">
    <property type="entry name" value="MscS_channel_C_sf"/>
</dbReference>
<proteinExistence type="inferred from homology"/>